<feature type="compositionally biased region" description="Acidic residues" evidence="1">
    <location>
        <begin position="139"/>
        <end position="150"/>
    </location>
</feature>
<feature type="transmembrane region" description="Helical" evidence="2">
    <location>
        <begin position="356"/>
        <end position="375"/>
    </location>
</feature>
<feature type="compositionally biased region" description="Pro residues" evidence="1">
    <location>
        <begin position="105"/>
        <end position="123"/>
    </location>
</feature>
<dbReference type="EMBL" id="JAWWNJ010000001">
    <property type="protein sequence ID" value="KAK7064003.1"/>
    <property type="molecule type" value="Genomic_DNA"/>
</dbReference>
<feature type="region of interest" description="Disordered" evidence="1">
    <location>
        <begin position="105"/>
        <end position="160"/>
    </location>
</feature>
<keyword evidence="2" id="KW-0472">Membrane</keyword>
<sequence>MILPSILKSLTYRFPSSFILKSAVSVVGVAISIIAPFVKEGGNSVPVWLPTPTSSYPTRTVPIVVQDSLSLLAQVALLSGCLAISLATAGTLWVRNCPCGRLSRLPPPGPPAPPPPPPPPPAPNGAGDNANANNNDAPIGDDGDGGDYDDNPFQAGDVDDAQQGDGLAVAVAPAPEDPPPPPGGVEEDDYLPREKATRADFGWLAFLLGFLAVQLRKRNVEITDLKDAVVATVSPVPRRRSSAAHIRPTVPTPSLPVPSVPLPVRLLPEPTAKSTTIPGLLWNEKCICQAAVQTPVYRPVPPTSLDIYHVRSAMELEPTSTVAHIIQETLMTSMAVAVYSPTPVHHQLGFLDRKTFLSLALLPWLVFAGAIVLLIKSSVARTNEDADEQVLIASNPFIQPLPPPLSIGLSTALPTIAQEASTKALSFLAQRTADRIAQEHRETDPEEMEWRMRVRAAQQEIWRRLYELRLG</sequence>
<evidence type="ECO:0000313" key="3">
    <source>
        <dbReference type="EMBL" id="KAK7064003.1"/>
    </source>
</evidence>
<organism evidence="3 4">
    <name type="scientific">Favolaschia claudopus</name>
    <dbReference type="NCBI Taxonomy" id="2862362"/>
    <lineage>
        <taxon>Eukaryota</taxon>
        <taxon>Fungi</taxon>
        <taxon>Dikarya</taxon>
        <taxon>Basidiomycota</taxon>
        <taxon>Agaricomycotina</taxon>
        <taxon>Agaricomycetes</taxon>
        <taxon>Agaricomycetidae</taxon>
        <taxon>Agaricales</taxon>
        <taxon>Marasmiineae</taxon>
        <taxon>Mycenaceae</taxon>
        <taxon>Favolaschia</taxon>
    </lineage>
</organism>
<proteinExistence type="predicted"/>
<evidence type="ECO:0000256" key="2">
    <source>
        <dbReference type="SAM" id="Phobius"/>
    </source>
</evidence>
<evidence type="ECO:0000313" key="4">
    <source>
        <dbReference type="Proteomes" id="UP001362999"/>
    </source>
</evidence>
<feature type="region of interest" description="Disordered" evidence="1">
    <location>
        <begin position="170"/>
        <end position="189"/>
    </location>
</feature>
<protein>
    <submittedName>
        <fullName evidence="3">Uncharacterized protein</fullName>
    </submittedName>
</protein>
<reference evidence="3 4" key="1">
    <citation type="journal article" date="2024" name="J Genomics">
        <title>Draft genome sequencing and assembly of Favolaschia claudopus CIRM-BRFM 2984 isolated from oak limbs.</title>
        <authorList>
            <person name="Navarro D."/>
            <person name="Drula E."/>
            <person name="Chaduli D."/>
            <person name="Cazenave R."/>
            <person name="Ahrendt S."/>
            <person name="Wang J."/>
            <person name="Lipzen A."/>
            <person name="Daum C."/>
            <person name="Barry K."/>
            <person name="Grigoriev I.V."/>
            <person name="Favel A."/>
            <person name="Rosso M.N."/>
            <person name="Martin F."/>
        </authorList>
    </citation>
    <scope>NUCLEOTIDE SEQUENCE [LARGE SCALE GENOMIC DNA]</scope>
    <source>
        <strain evidence="3 4">CIRM-BRFM 2984</strain>
    </source>
</reference>
<comment type="caution">
    <text evidence="3">The sequence shown here is derived from an EMBL/GenBank/DDBJ whole genome shotgun (WGS) entry which is preliminary data.</text>
</comment>
<dbReference type="AlphaFoldDB" id="A0AAW0EHC8"/>
<accession>A0AAW0EHC8</accession>
<keyword evidence="2" id="KW-1133">Transmembrane helix</keyword>
<feature type="compositionally biased region" description="Low complexity" evidence="1">
    <location>
        <begin position="124"/>
        <end position="138"/>
    </location>
</feature>
<name>A0AAW0EHC8_9AGAR</name>
<gene>
    <name evidence="3" type="ORF">R3P38DRAFT_2756805</name>
</gene>
<evidence type="ECO:0000256" key="1">
    <source>
        <dbReference type="SAM" id="MobiDB-lite"/>
    </source>
</evidence>
<keyword evidence="2" id="KW-0812">Transmembrane</keyword>
<dbReference type="Proteomes" id="UP001362999">
    <property type="component" value="Unassembled WGS sequence"/>
</dbReference>
<keyword evidence="4" id="KW-1185">Reference proteome</keyword>